<keyword evidence="4 8" id="KW-0547">Nucleotide-binding</keyword>
<dbReference type="AlphaFoldDB" id="A0A132P5F2"/>
<reference evidence="12 15" key="1">
    <citation type="submission" date="2015-06" db="EMBL/GenBank/DDBJ databases">
        <title>The Genome Sequence of Enterococcus faecium 131EA1.</title>
        <authorList>
            <consortium name="The Broad Institute Genomics Platform"/>
            <consortium name="The Broad Institute Genome Sequencing Center for Infectious Disease"/>
            <person name="Earl A.M."/>
            <person name="Van Tyne D."/>
            <person name="Lebreton F."/>
            <person name="Saavedra J.T."/>
            <person name="Gilmore M.S."/>
            <person name="Manson Mcguire A."/>
            <person name="Clock S."/>
            <person name="Crupain M."/>
            <person name="Rangan U."/>
            <person name="Young S."/>
            <person name="Abouelleil A."/>
            <person name="Cao P."/>
            <person name="Chapman S.B."/>
            <person name="Griggs A."/>
            <person name="Priest M."/>
            <person name="Shea T."/>
            <person name="Wortman J."/>
            <person name="Nusbaum C."/>
            <person name="Birren B."/>
        </authorList>
    </citation>
    <scope>NUCLEOTIDE SEQUENCE [LARGE SCALE GENOMIC DNA]</scope>
    <source>
        <strain evidence="12 15">131EA1</strain>
    </source>
</reference>
<dbReference type="EMBL" id="LRHK01000001">
    <property type="protein sequence ID" value="KWX17548.1"/>
    <property type="molecule type" value="Genomic_DNA"/>
</dbReference>
<evidence type="ECO:0000256" key="8">
    <source>
        <dbReference type="RuleBase" id="RU365104"/>
    </source>
</evidence>
<dbReference type="NCBIfam" id="NF010155">
    <property type="entry name" value="PRK13634.1"/>
    <property type="match status" value="1"/>
</dbReference>
<organism evidence="10 14">
    <name type="scientific">Enterococcus faecium</name>
    <name type="common">Streptococcus faecium</name>
    <dbReference type="NCBI Taxonomy" id="1352"/>
    <lineage>
        <taxon>Bacteria</taxon>
        <taxon>Bacillati</taxon>
        <taxon>Bacillota</taxon>
        <taxon>Bacilli</taxon>
        <taxon>Lactobacillales</taxon>
        <taxon>Enterococcaceae</taxon>
        <taxon>Enterococcus</taxon>
    </lineage>
</organism>
<evidence type="ECO:0000313" key="13">
    <source>
        <dbReference type="EMBL" id="RXU87795.1"/>
    </source>
</evidence>
<dbReference type="InterPro" id="IPR015856">
    <property type="entry name" value="ABC_transpr_CbiO/EcfA_su"/>
</dbReference>
<dbReference type="PATRIC" id="fig|1352.1358.peg.89"/>
<evidence type="ECO:0000256" key="5">
    <source>
        <dbReference type="ARBA" id="ARBA00022840"/>
    </source>
</evidence>
<evidence type="ECO:0000313" key="14">
    <source>
        <dbReference type="Proteomes" id="UP000070452"/>
    </source>
</evidence>
<keyword evidence="6" id="KW-1278">Translocase</keyword>
<keyword evidence="7 8" id="KW-0472">Membrane</keyword>
<evidence type="ECO:0000256" key="4">
    <source>
        <dbReference type="ARBA" id="ARBA00022741"/>
    </source>
</evidence>
<dbReference type="EMBL" id="JARPTX010000001">
    <property type="protein sequence ID" value="MDT2368671.1"/>
    <property type="molecule type" value="Genomic_DNA"/>
</dbReference>
<dbReference type="PANTHER" id="PTHR43553">
    <property type="entry name" value="HEAVY METAL TRANSPORTER"/>
    <property type="match status" value="1"/>
</dbReference>
<evidence type="ECO:0000313" key="16">
    <source>
        <dbReference type="Proteomes" id="UP000289562"/>
    </source>
</evidence>
<keyword evidence="2 8" id="KW-0813">Transport</keyword>
<dbReference type="InterPro" id="IPR027417">
    <property type="entry name" value="P-loop_NTPase"/>
</dbReference>
<evidence type="ECO:0000256" key="3">
    <source>
        <dbReference type="ARBA" id="ARBA00022475"/>
    </source>
</evidence>
<dbReference type="EMBL" id="PJVH01000021">
    <property type="protein sequence ID" value="RXU87795.1"/>
    <property type="molecule type" value="Genomic_DNA"/>
</dbReference>
<dbReference type="CDD" id="cd03225">
    <property type="entry name" value="ABC_cobalt_CbiO_domain1"/>
    <property type="match status" value="1"/>
</dbReference>
<dbReference type="InterPro" id="IPR017871">
    <property type="entry name" value="ABC_transporter-like_CS"/>
</dbReference>
<proteinExistence type="inferred from homology"/>
<dbReference type="Proteomes" id="UP000070452">
    <property type="component" value="Unassembled WGS sequence"/>
</dbReference>
<reference evidence="11" key="4">
    <citation type="submission" date="2023-03" db="EMBL/GenBank/DDBJ databases">
        <authorList>
            <person name="Shen W."/>
            <person name="Cai J."/>
        </authorList>
    </citation>
    <scope>NUCLEOTIDE SEQUENCE</scope>
    <source>
        <strain evidence="11">B1010-2</strain>
    </source>
</reference>
<dbReference type="PANTHER" id="PTHR43553:SF27">
    <property type="entry name" value="ENERGY-COUPLING FACTOR TRANSPORTER ATP-BINDING PROTEIN ECFA2"/>
    <property type="match status" value="1"/>
</dbReference>
<protein>
    <recommendedName>
        <fullName evidence="8">Energy-coupling factor transporter ATP-binding protein EcfA2</fullName>
        <ecNumber evidence="8">7.-.-.-</ecNumber>
    </recommendedName>
</protein>
<dbReference type="InterPro" id="IPR003593">
    <property type="entry name" value="AAA+_ATPase"/>
</dbReference>
<dbReference type="Proteomes" id="UP000253144">
    <property type="component" value="Unassembled WGS sequence"/>
</dbReference>
<comment type="function">
    <text evidence="8">ATP-binding (A) component of a common energy-coupling factor (ECF) ABC-transporter complex.</text>
</comment>
<comment type="similarity">
    <text evidence="8">Belongs to the ABC transporter superfamily. Energy-coupling factor EcfA family.</text>
</comment>
<feature type="domain" description="ABC transporter" evidence="9">
    <location>
        <begin position="3"/>
        <end position="246"/>
    </location>
</feature>
<evidence type="ECO:0000256" key="2">
    <source>
        <dbReference type="ARBA" id="ARBA00022448"/>
    </source>
</evidence>
<evidence type="ECO:0000313" key="11">
    <source>
        <dbReference type="EMBL" id="MDT2368671.1"/>
    </source>
</evidence>
<accession>A0A132P5F2</accession>
<reference evidence="13 16" key="3">
    <citation type="submission" date="2017-12" db="EMBL/GenBank/DDBJ databases">
        <title>A pool of 800 enterococci isolated from chicken carcass rinse samples from New Zealand.</title>
        <authorList>
            <person name="Zhang J."/>
            <person name="Rogers L."/>
            <person name="Midwinter A."/>
            <person name="French N."/>
        </authorList>
    </citation>
    <scope>NUCLEOTIDE SEQUENCE [LARGE SCALE GENOMIC DNA]</scope>
    <source>
        <strain evidence="13 16">EN697</strain>
    </source>
</reference>
<comment type="subcellular location">
    <subcellularLocation>
        <location evidence="1 8">Cell membrane</location>
        <topology evidence="1 8">Peripheral membrane protein</topology>
    </subcellularLocation>
</comment>
<keyword evidence="5 8" id="KW-0067">ATP-binding</keyword>
<evidence type="ECO:0000313" key="12">
    <source>
        <dbReference type="EMBL" id="RBS31267.1"/>
    </source>
</evidence>
<dbReference type="Proteomes" id="UP000289562">
    <property type="component" value="Unassembled WGS sequence"/>
</dbReference>
<dbReference type="FunFam" id="3.40.50.300:FF:000224">
    <property type="entry name" value="Energy-coupling factor transporter ATP-binding protein EcfA"/>
    <property type="match status" value="1"/>
</dbReference>
<dbReference type="PROSITE" id="PS00211">
    <property type="entry name" value="ABC_TRANSPORTER_1"/>
    <property type="match status" value="1"/>
</dbReference>
<sequence length="289" mass="32396">MDIRFEQVDFTYQPNTPFEQRALFDINMTIKENSYTALVGHTGSGKSTLLQHLNALVKPTSGTVHIGERDIQPDTDNKNLKPIRKKVGIVFQFPEAQLFEETVAKDIAFGPKNFGVSEEEALVLAKDTLEQVGLDESYLERSPFELSGGQMRRVAIAGVLAMRPEVLVLDEPTAGLDPQGRKEMMEMFWRLHKEQQITIVLVTHLMDDVANFADYVYVLEKGRIVNSGEPQEVFQNIEWLKEKQLGVPTATEFAEELMAKGMNFATLPLTAEELADAIVHYAGGNAHDE</sequence>
<dbReference type="NCBIfam" id="TIGR04521">
    <property type="entry name" value="ECF_ATPase_2"/>
    <property type="match status" value="1"/>
</dbReference>
<dbReference type="InterPro" id="IPR050095">
    <property type="entry name" value="ECF_ABC_transporter_ATP-bd"/>
</dbReference>
<dbReference type="PROSITE" id="PS50893">
    <property type="entry name" value="ABC_TRANSPORTER_2"/>
    <property type="match status" value="1"/>
</dbReference>
<dbReference type="RefSeq" id="WP_002298564.1">
    <property type="nucleotide sequence ID" value="NZ_CANCXA010000018.1"/>
</dbReference>
<dbReference type="SUPFAM" id="SSF52540">
    <property type="entry name" value="P-loop containing nucleoside triphosphate hydrolases"/>
    <property type="match status" value="1"/>
</dbReference>
<keyword evidence="3 8" id="KW-1003">Cell membrane</keyword>
<evidence type="ECO:0000256" key="7">
    <source>
        <dbReference type="ARBA" id="ARBA00023136"/>
    </source>
</evidence>
<dbReference type="EC" id="7.-.-.-" evidence="8"/>
<name>A0A132P5F2_ENTFC</name>
<dbReference type="Pfam" id="PF00005">
    <property type="entry name" value="ABC_tran"/>
    <property type="match status" value="1"/>
</dbReference>
<dbReference type="InterPro" id="IPR003439">
    <property type="entry name" value="ABC_transporter-like_ATP-bd"/>
</dbReference>
<dbReference type="GO" id="GO:0005524">
    <property type="term" value="F:ATP binding"/>
    <property type="evidence" value="ECO:0007669"/>
    <property type="project" value="UniProtKB-UniRule"/>
</dbReference>
<dbReference type="GO" id="GO:0043190">
    <property type="term" value="C:ATP-binding cassette (ABC) transporter complex"/>
    <property type="evidence" value="ECO:0007669"/>
    <property type="project" value="TreeGrafter"/>
</dbReference>
<comment type="caution">
    <text evidence="10">The sequence shown here is derived from an EMBL/GenBank/DDBJ whole genome shotgun (WGS) entry which is preliminary data.</text>
</comment>
<dbReference type="GO" id="GO:0042626">
    <property type="term" value="F:ATPase-coupled transmembrane transporter activity"/>
    <property type="evidence" value="ECO:0007669"/>
    <property type="project" value="TreeGrafter"/>
</dbReference>
<reference evidence="10 14" key="2">
    <citation type="submission" date="2016-01" db="EMBL/GenBank/DDBJ databases">
        <title>Molecular Mechanisms for transfer of large genomic segments between Enterococcus faecium strains.</title>
        <authorList>
            <person name="Garcia-Solache M.A."/>
            <person name="Lebreton F."/>
            <person name="Mclaughlin R.E."/>
            <person name="Whiteaker J.D."/>
            <person name="Gilmore M.S."/>
            <person name="Rice L.B."/>
        </authorList>
    </citation>
    <scope>NUCLEOTIDE SEQUENCE [LARGE SCALE GENOMIC DNA]</scope>
    <source>
        <strain evidence="10 14">D344RRF x C68</strain>
    </source>
</reference>
<comment type="subunit">
    <text evidence="8">Forms a stable energy-coupling factor (ECF) transporter complex composed of 2 membrane-embedded substrate-binding proteins (S component), 2 ATP-binding proteins (A component) and 2 transmembrane proteins (T component).</text>
</comment>
<dbReference type="Proteomes" id="UP001260956">
    <property type="component" value="Unassembled WGS sequence"/>
</dbReference>
<evidence type="ECO:0000313" key="10">
    <source>
        <dbReference type="EMBL" id="KWX17548.1"/>
    </source>
</evidence>
<dbReference type="InterPro" id="IPR030946">
    <property type="entry name" value="EcfA2"/>
</dbReference>
<evidence type="ECO:0000259" key="9">
    <source>
        <dbReference type="PROSITE" id="PS50893"/>
    </source>
</evidence>
<dbReference type="GO" id="GO:0016887">
    <property type="term" value="F:ATP hydrolysis activity"/>
    <property type="evidence" value="ECO:0007669"/>
    <property type="project" value="InterPro"/>
</dbReference>
<dbReference type="SMART" id="SM00382">
    <property type="entry name" value="AAA"/>
    <property type="match status" value="1"/>
</dbReference>
<evidence type="ECO:0000256" key="1">
    <source>
        <dbReference type="ARBA" id="ARBA00004202"/>
    </source>
</evidence>
<dbReference type="Gene3D" id="3.40.50.300">
    <property type="entry name" value="P-loop containing nucleotide triphosphate hydrolases"/>
    <property type="match status" value="1"/>
</dbReference>
<dbReference type="EMBL" id="LEQJ01000009">
    <property type="protein sequence ID" value="RBS31267.1"/>
    <property type="molecule type" value="Genomic_DNA"/>
</dbReference>
<evidence type="ECO:0000256" key="6">
    <source>
        <dbReference type="ARBA" id="ARBA00022967"/>
    </source>
</evidence>
<gene>
    <name evidence="10" type="ORF">AWT83_03115</name>
    <name evidence="13" type="ORF">CYQ77_08040</name>
    <name evidence="12" type="ORF">EB12_01452</name>
    <name evidence="11" type="ORF">P6Z85_00495</name>
</gene>
<evidence type="ECO:0000313" key="15">
    <source>
        <dbReference type="Proteomes" id="UP000253144"/>
    </source>
</evidence>